<feature type="signal peptide" evidence="1">
    <location>
        <begin position="1"/>
        <end position="17"/>
    </location>
</feature>
<dbReference type="AlphaFoldDB" id="A0A5M8PLB0"/>
<reference evidence="2 3" key="1">
    <citation type="submission" date="2019-09" db="EMBL/GenBank/DDBJ databases">
        <title>The hologenome of the rock-dwelling lichen Lasallia pustulata.</title>
        <authorList>
            <person name="Greshake Tzovaras B."/>
            <person name="Segers F."/>
            <person name="Bicker A."/>
            <person name="Dal Grande F."/>
            <person name="Otte J."/>
            <person name="Hankeln T."/>
            <person name="Schmitt I."/>
            <person name="Ebersberger I."/>
        </authorList>
    </citation>
    <scope>NUCLEOTIDE SEQUENCE [LARGE SCALE GENOMIC DNA]</scope>
    <source>
        <strain evidence="2">A1-1</strain>
    </source>
</reference>
<accession>A0A5M8PLB0</accession>
<dbReference type="OrthoDB" id="5380376at2759"/>
<keyword evidence="1" id="KW-0732">Signal</keyword>
<organism evidence="2 3">
    <name type="scientific">Lasallia pustulata</name>
    <dbReference type="NCBI Taxonomy" id="136370"/>
    <lineage>
        <taxon>Eukaryota</taxon>
        <taxon>Fungi</taxon>
        <taxon>Dikarya</taxon>
        <taxon>Ascomycota</taxon>
        <taxon>Pezizomycotina</taxon>
        <taxon>Lecanoromycetes</taxon>
        <taxon>OSLEUM clade</taxon>
        <taxon>Umbilicariomycetidae</taxon>
        <taxon>Umbilicariales</taxon>
        <taxon>Umbilicariaceae</taxon>
        <taxon>Lasallia</taxon>
    </lineage>
</organism>
<protein>
    <submittedName>
        <fullName evidence="2">Uncharacterized protein</fullName>
    </submittedName>
</protein>
<gene>
    <name evidence="2" type="ORF">FRX48_06280</name>
</gene>
<dbReference type="Proteomes" id="UP000324767">
    <property type="component" value="Unassembled WGS sequence"/>
</dbReference>
<feature type="chain" id="PRO_5024364807" evidence="1">
    <location>
        <begin position="18"/>
        <end position="172"/>
    </location>
</feature>
<dbReference type="EMBL" id="VXIT01000010">
    <property type="protein sequence ID" value="KAA6409668.1"/>
    <property type="molecule type" value="Genomic_DNA"/>
</dbReference>
<sequence length="172" mass="18426">MTLAQSAIVSFAHPVTALPLVTRSQFCANSPKTIPGTMFNKRISSSGSIEARKSTNTVLWCVPHSKTNVIFTMAQAVSESSIESALDTAAGYVAQYVNQIGNAVISKGSVEFYGGNGVFFKSWNVNNHQQTWGVLAAAIAALKDYMSQTYFGRASFNIFDGRNEVGEGTVGL</sequence>
<comment type="caution">
    <text evidence="2">The sequence shown here is derived from an EMBL/GenBank/DDBJ whole genome shotgun (WGS) entry which is preliminary data.</text>
</comment>
<evidence type="ECO:0000256" key="1">
    <source>
        <dbReference type="SAM" id="SignalP"/>
    </source>
</evidence>
<evidence type="ECO:0000313" key="3">
    <source>
        <dbReference type="Proteomes" id="UP000324767"/>
    </source>
</evidence>
<evidence type="ECO:0000313" key="2">
    <source>
        <dbReference type="EMBL" id="KAA6409668.1"/>
    </source>
</evidence>
<proteinExistence type="predicted"/>
<name>A0A5M8PLB0_9LECA</name>